<accession>A0AAU3I5W9</accession>
<reference evidence="2" key="1">
    <citation type="submission" date="2022-10" db="EMBL/GenBank/DDBJ databases">
        <title>The complete genomes of actinobacterial strains from the NBC collection.</title>
        <authorList>
            <person name="Joergensen T.S."/>
            <person name="Alvarez Arevalo M."/>
            <person name="Sterndorff E.B."/>
            <person name="Faurdal D."/>
            <person name="Vuksanovic O."/>
            <person name="Mourched A.-S."/>
            <person name="Charusanti P."/>
            <person name="Shaw S."/>
            <person name="Blin K."/>
            <person name="Weber T."/>
        </authorList>
    </citation>
    <scope>NUCLEOTIDE SEQUENCE</scope>
    <source>
        <strain evidence="2">NBC_01393</strain>
    </source>
</reference>
<proteinExistence type="predicted"/>
<keyword evidence="1" id="KW-1133">Transmembrane helix</keyword>
<keyword evidence="1" id="KW-0812">Transmembrane</keyword>
<sequence length="282" mass="31291">MHWKTAISVLVFGVVLGIAIRGYKGPSFAWQLSLGVLLGGIVAWVIPKCIDEINKYWSASKPLHELLTPLHANSAPTAVCMAALYPKGIEGFEKSIPFELGQTIAVEPHHGVPWVLTEGDALALGYVMGVLAKAGRTENTTIARDDAGIEMADTNLICIGSPKSNIRARQINDAFKAIPLRFRQEEGRQFISVDDNSQAWRSDETHDYGILVKSPSDYNSERAIMLVAGISYVGTVGVAHYLWHNWRSLAEIVHDRPYGMVIRVRRNNYQYAECVWTKTVAR</sequence>
<protein>
    <submittedName>
        <fullName evidence="2">Uncharacterized protein</fullName>
    </submittedName>
</protein>
<evidence type="ECO:0000313" key="2">
    <source>
        <dbReference type="EMBL" id="WTZ11755.1"/>
    </source>
</evidence>
<dbReference type="AlphaFoldDB" id="A0AAU3I5W9"/>
<dbReference type="EMBL" id="CP109546">
    <property type="protein sequence ID" value="WTZ11755.1"/>
    <property type="molecule type" value="Genomic_DNA"/>
</dbReference>
<gene>
    <name evidence="2" type="ORF">OG699_29530</name>
</gene>
<name>A0AAU3I5W9_9ACTN</name>
<feature type="transmembrane region" description="Helical" evidence="1">
    <location>
        <begin position="27"/>
        <end position="46"/>
    </location>
</feature>
<evidence type="ECO:0000256" key="1">
    <source>
        <dbReference type="SAM" id="Phobius"/>
    </source>
</evidence>
<organism evidence="2">
    <name type="scientific">Streptomyces sp. NBC_01393</name>
    <dbReference type="NCBI Taxonomy" id="2903851"/>
    <lineage>
        <taxon>Bacteria</taxon>
        <taxon>Bacillati</taxon>
        <taxon>Actinomycetota</taxon>
        <taxon>Actinomycetes</taxon>
        <taxon>Kitasatosporales</taxon>
        <taxon>Streptomycetaceae</taxon>
        <taxon>Streptomyces</taxon>
    </lineage>
</organism>
<keyword evidence="1" id="KW-0472">Membrane</keyword>